<evidence type="ECO:0000313" key="3">
    <source>
        <dbReference type="Proteomes" id="UP000003959"/>
    </source>
</evidence>
<dbReference type="AlphaFoldDB" id="F4XTB3"/>
<dbReference type="CDD" id="cd06260">
    <property type="entry name" value="DUF820-like"/>
    <property type="match status" value="1"/>
</dbReference>
<feature type="domain" description="Putative restriction endonuclease" evidence="1">
    <location>
        <begin position="41"/>
        <end position="142"/>
    </location>
</feature>
<dbReference type="SUPFAM" id="SSF52980">
    <property type="entry name" value="Restriction endonuclease-like"/>
    <property type="match status" value="1"/>
</dbReference>
<organism evidence="2 3">
    <name type="scientific">Moorena producens 3L</name>
    <dbReference type="NCBI Taxonomy" id="489825"/>
    <lineage>
        <taxon>Bacteria</taxon>
        <taxon>Bacillati</taxon>
        <taxon>Cyanobacteriota</taxon>
        <taxon>Cyanophyceae</taxon>
        <taxon>Coleofasciculales</taxon>
        <taxon>Coleofasciculaceae</taxon>
        <taxon>Moorena</taxon>
    </lineage>
</organism>
<dbReference type="EMBL" id="GL890928">
    <property type="protein sequence ID" value="EGJ32149.1"/>
    <property type="molecule type" value="Genomic_DNA"/>
</dbReference>
<evidence type="ECO:0000313" key="2">
    <source>
        <dbReference type="EMBL" id="EGJ32149.1"/>
    </source>
</evidence>
<dbReference type="InterPro" id="IPR011335">
    <property type="entry name" value="Restrct_endonuc-II-like"/>
</dbReference>
<gene>
    <name evidence="2" type="ORF">LYNGBM3L_28940</name>
</gene>
<dbReference type="Proteomes" id="UP000003959">
    <property type="component" value="Unassembled WGS sequence"/>
</dbReference>
<dbReference type="Gene3D" id="3.90.1570.10">
    <property type="entry name" value="tt1808, chain A"/>
    <property type="match status" value="1"/>
</dbReference>
<name>F4XTB3_9CYAN</name>
<protein>
    <recommendedName>
        <fullName evidence="1">Putative restriction endonuclease domain-containing protein</fullName>
    </recommendedName>
</protein>
<evidence type="ECO:0000259" key="1">
    <source>
        <dbReference type="Pfam" id="PF05685"/>
    </source>
</evidence>
<reference evidence="3" key="1">
    <citation type="journal article" date="2011" name="Proc. Natl. Acad. Sci. U.S.A.">
        <title>Genomic insights into the physiology and ecology of the marine filamentous cyanobacterium Lyngbya majuscula.</title>
        <authorList>
            <person name="Jones A.C."/>
            <person name="Monroe E.A."/>
            <person name="Podell S."/>
            <person name="Hess W.R."/>
            <person name="Klages S."/>
            <person name="Esquenazi E."/>
            <person name="Niessen S."/>
            <person name="Hoover H."/>
            <person name="Rothmann M."/>
            <person name="Lasken R.S."/>
            <person name="Yates J.R.III."/>
            <person name="Reinhardt R."/>
            <person name="Kube M."/>
            <person name="Burkart M.D."/>
            <person name="Allen E.E."/>
            <person name="Dorrestein P.C."/>
            <person name="Gerwick W.H."/>
            <person name="Gerwick L."/>
        </authorList>
    </citation>
    <scope>NUCLEOTIDE SEQUENCE [LARGE SCALE GENOMIC DNA]</scope>
    <source>
        <strain evidence="3">3L</strain>
    </source>
</reference>
<dbReference type="InterPro" id="IPR012296">
    <property type="entry name" value="Nuclease_put_TT1808"/>
</dbReference>
<dbReference type="HOGENOM" id="CLU_1765944_0_0_3"/>
<dbReference type="InterPro" id="IPR008538">
    <property type="entry name" value="Uma2"/>
</dbReference>
<dbReference type="PANTHER" id="PTHR34107">
    <property type="entry name" value="SLL0198 PROTEIN-RELATED"/>
    <property type="match status" value="1"/>
</dbReference>
<dbReference type="PANTHER" id="PTHR34107:SF6">
    <property type="entry name" value="SLR0981 PROTEIN"/>
    <property type="match status" value="1"/>
</dbReference>
<dbReference type="Pfam" id="PF05685">
    <property type="entry name" value="Uma2"/>
    <property type="match status" value="1"/>
</dbReference>
<keyword evidence="3" id="KW-1185">Reference proteome</keyword>
<dbReference type="eggNOG" id="COG4636">
    <property type="taxonomic scope" value="Bacteria"/>
</dbReference>
<proteinExistence type="predicted"/>
<sequence>MRKTQKKEKHLTLLPDLNFPVARIVPLIALGCHVTAGMHSPRNKNKRCLDAVAHGGNPQDRAASLPKVCPDFVIELRSKSDSLKELQAKMQEYIDNGLRLGWLIDPQNRRVEIYRSGQKTEVIDNPNELSGEAVLPGFKLKLQGIIT</sequence>
<accession>F4XTB3</accession>